<gene>
    <name evidence="2" type="ORF">J4Q44_G00207710</name>
</gene>
<evidence type="ECO:0000313" key="2">
    <source>
        <dbReference type="EMBL" id="KAK6309308.1"/>
    </source>
</evidence>
<comment type="caution">
    <text evidence="2">The sequence shown here is derived from an EMBL/GenBank/DDBJ whole genome shotgun (WGS) entry which is preliminary data.</text>
</comment>
<dbReference type="AlphaFoldDB" id="A0AAN8LF38"/>
<dbReference type="Proteomes" id="UP001356427">
    <property type="component" value="Unassembled WGS sequence"/>
</dbReference>
<sequence length="59" mass="7090">MPQKLTEAYPYTFTVSYVERVRQHRWRCSDVTFHCPEGALCQQWVQTIREQLAALMSWL</sequence>
<name>A0AAN8LF38_9TELE</name>
<dbReference type="Pfam" id="PF25382">
    <property type="entry name" value="PH_CERK"/>
    <property type="match status" value="1"/>
</dbReference>
<evidence type="ECO:0000259" key="1">
    <source>
        <dbReference type="Pfam" id="PF25382"/>
    </source>
</evidence>
<organism evidence="2 3">
    <name type="scientific">Coregonus suidteri</name>
    <dbReference type="NCBI Taxonomy" id="861788"/>
    <lineage>
        <taxon>Eukaryota</taxon>
        <taxon>Metazoa</taxon>
        <taxon>Chordata</taxon>
        <taxon>Craniata</taxon>
        <taxon>Vertebrata</taxon>
        <taxon>Euteleostomi</taxon>
        <taxon>Actinopterygii</taxon>
        <taxon>Neopterygii</taxon>
        <taxon>Teleostei</taxon>
        <taxon>Protacanthopterygii</taxon>
        <taxon>Salmoniformes</taxon>
        <taxon>Salmonidae</taxon>
        <taxon>Coregoninae</taxon>
        <taxon>Coregonus</taxon>
    </lineage>
</organism>
<feature type="domain" description="Ceramide kinase PH" evidence="1">
    <location>
        <begin position="6"/>
        <end position="48"/>
    </location>
</feature>
<accession>A0AAN8LF38</accession>
<evidence type="ECO:0000313" key="3">
    <source>
        <dbReference type="Proteomes" id="UP001356427"/>
    </source>
</evidence>
<keyword evidence="3" id="KW-1185">Reference proteome</keyword>
<proteinExistence type="predicted"/>
<reference evidence="2 3" key="1">
    <citation type="submission" date="2021-04" db="EMBL/GenBank/DDBJ databases">
        <authorList>
            <person name="De Guttry C."/>
            <person name="Zahm M."/>
            <person name="Klopp C."/>
            <person name="Cabau C."/>
            <person name="Louis A."/>
            <person name="Berthelot C."/>
            <person name="Parey E."/>
            <person name="Roest Crollius H."/>
            <person name="Montfort J."/>
            <person name="Robinson-Rechavi M."/>
            <person name="Bucao C."/>
            <person name="Bouchez O."/>
            <person name="Gislard M."/>
            <person name="Lluch J."/>
            <person name="Milhes M."/>
            <person name="Lampietro C."/>
            <person name="Lopez Roques C."/>
            <person name="Donnadieu C."/>
            <person name="Braasch I."/>
            <person name="Desvignes T."/>
            <person name="Postlethwait J."/>
            <person name="Bobe J."/>
            <person name="Wedekind C."/>
            <person name="Guiguen Y."/>
        </authorList>
    </citation>
    <scope>NUCLEOTIDE SEQUENCE [LARGE SCALE GENOMIC DNA]</scope>
    <source>
        <strain evidence="2">Cs_M1</strain>
        <tissue evidence="2">Blood</tissue>
    </source>
</reference>
<dbReference type="InterPro" id="IPR057465">
    <property type="entry name" value="CERK_PH"/>
</dbReference>
<protein>
    <recommendedName>
        <fullName evidence="1">Ceramide kinase PH domain-containing protein</fullName>
    </recommendedName>
</protein>
<dbReference type="EMBL" id="JAGTTL010000018">
    <property type="protein sequence ID" value="KAK6309308.1"/>
    <property type="molecule type" value="Genomic_DNA"/>
</dbReference>